<dbReference type="AlphaFoldDB" id="M3YAJ8"/>
<proteinExistence type="predicted"/>
<dbReference type="EMBL" id="AEYP01100333">
    <property type="status" value="NOT_ANNOTATED_CDS"/>
    <property type="molecule type" value="Genomic_DNA"/>
</dbReference>
<dbReference type="InParanoid" id="M3YAJ8"/>
<dbReference type="Ensembl" id="ENSMPUT00000008490.1">
    <property type="protein sequence ID" value="ENSMPUP00000008355.1"/>
    <property type="gene ID" value="ENSMPUG00000008419.1"/>
</dbReference>
<organism evidence="2">
    <name type="scientific">Mustela putorius furo</name>
    <name type="common">European domestic ferret</name>
    <name type="synonym">Mustela furo</name>
    <dbReference type="NCBI Taxonomy" id="9669"/>
    <lineage>
        <taxon>Eukaryota</taxon>
        <taxon>Metazoa</taxon>
        <taxon>Chordata</taxon>
        <taxon>Craniata</taxon>
        <taxon>Vertebrata</taxon>
        <taxon>Euteleostomi</taxon>
        <taxon>Mammalia</taxon>
        <taxon>Eutheria</taxon>
        <taxon>Laurasiatheria</taxon>
        <taxon>Carnivora</taxon>
        <taxon>Caniformia</taxon>
        <taxon>Musteloidea</taxon>
        <taxon>Mustelidae</taxon>
        <taxon>Mustelinae</taxon>
        <taxon>Mustela</taxon>
    </lineage>
</organism>
<feature type="region of interest" description="Disordered" evidence="1">
    <location>
        <begin position="185"/>
        <end position="205"/>
    </location>
</feature>
<evidence type="ECO:0000256" key="1">
    <source>
        <dbReference type="SAM" id="MobiDB-lite"/>
    </source>
</evidence>
<protein>
    <submittedName>
        <fullName evidence="2">Uncharacterized protein</fullName>
    </submittedName>
</protein>
<reference evidence="2" key="1">
    <citation type="submission" date="2024-06" db="UniProtKB">
        <authorList>
            <consortium name="Ensembl"/>
        </authorList>
    </citation>
    <scope>IDENTIFICATION</scope>
</reference>
<feature type="region of interest" description="Disordered" evidence="1">
    <location>
        <begin position="253"/>
        <end position="277"/>
    </location>
</feature>
<dbReference type="EMBL" id="AEYP01100332">
    <property type="status" value="NOT_ANNOTATED_CDS"/>
    <property type="molecule type" value="Genomic_DNA"/>
</dbReference>
<evidence type="ECO:0000313" key="2">
    <source>
        <dbReference type="Ensembl" id="ENSMPUP00000008355.1"/>
    </source>
</evidence>
<sequence>TGSEGPLSPPSPRPVELVHWADTPIVAPSGKRSLTLWELRCVYRWTRTRALASGLQLPECRCGGVSLSGVPGHALPLVRGRSAGFSGPGSYALPPAPQSRGEVTRAARLGSVVWGRPGRSVRSRKPVGAGGSGWGCRWRLEDLGVGRGDGRGAPGRPPSGPWNLKPDTVALLELGIEQCMMDRGLSQDSRLERKKRPKSQELSPTEAFARKELPSSMNLMRPTVDGCWRSTTADGWELGDELEKQKIRSAISGLTGHKQGEQLIQTSKKKTTWEKNA</sequence>
<name>M3YAJ8_MUSPF</name>
<dbReference type="HOGENOM" id="CLU_1006619_0_0_1"/>
<accession>M3YAJ8</accession>
<dbReference type="EMBL" id="AEYP01100334">
    <property type="status" value="NOT_ANNOTATED_CDS"/>
    <property type="molecule type" value="Genomic_DNA"/>
</dbReference>